<evidence type="ECO:0000256" key="2">
    <source>
        <dbReference type="SAM" id="MobiDB-lite"/>
    </source>
</evidence>
<dbReference type="OrthoDB" id="9030204at2759"/>
<dbReference type="PANTHER" id="PTHR14015:SF2">
    <property type="entry name" value="OPIOID GROWTH FACTOR RECEPTOR (OGFR) CONSERVED DOMAIN-CONTAINING PROTEIN"/>
    <property type="match status" value="1"/>
</dbReference>
<dbReference type="InterPro" id="IPR039574">
    <property type="entry name" value="OGFr"/>
</dbReference>
<feature type="region of interest" description="Disordered" evidence="2">
    <location>
        <begin position="221"/>
        <end position="253"/>
    </location>
</feature>
<dbReference type="GO" id="GO:0016020">
    <property type="term" value="C:membrane"/>
    <property type="evidence" value="ECO:0007669"/>
    <property type="project" value="InterPro"/>
</dbReference>
<name>A0A8H6G2E5_9LECA</name>
<feature type="compositionally biased region" description="Acidic residues" evidence="2">
    <location>
        <begin position="109"/>
        <end position="119"/>
    </location>
</feature>
<organism evidence="4 5">
    <name type="scientific">Letharia columbiana</name>
    <dbReference type="NCBI Taxonomy" id="112416"/>
    <lineage>
        <taxon>Eukaryota</taxon>
        <taxon>Fungi</taxon>
        <taxon>Dikarya</taxon>
        <taxon>Ascomycota</taxon>
        <taxon>Pezizomycotina</taxon>
        <taxon>Lecanoromycetes</taxon>
        <taxon>OSLEUM clade</taxon>
        <taxon>Lecanoromycetidae</taxon>
        <taxon>Lecanorales</taxon>
        <taxon>Lecanorineae</taxon>
        <taxon>Parmeliaceae</taxon>
        <taxon>Letharia</taxon>
    </lineage>
</organism>
<dbReference type="GO" id="GO:0140625">
    <property type="term" value="F:opioid growth factor receptor activity"/>
    <property type="evidence" value="ECO:0007669"/>
    <property type="project" value="InterPro"/>
</dbReference>
<feature type="domain" description="Opioid growth factor receptor (OGFr) conserved" evidence="3">
    <location>
        <begin position="122"/>
        <end position="168"/>
    </location>
</feature>
<gene>
    <name evidence="4" type="ORF">HO173_002558</name>
</gene>
<comment type="similarity">
    <text evidence="1">Belongs to the opioid growth factor receptor family.</text>
</comment>
<dbReference type="Proteomes" id="UP000578531">
    <property type="component" value="Unassembled WGS sequence"/>
</dbReference>
<dbReference type="GeneID" id="59284230"/>
<dbReference type="EMBL" id="JACCJC010000006">
    <property type="protein sequence ID" value="KAF6239296.1"/>
    <property type="molecule type" value="Genomic_DNA"/>
</dbReference>
<protein>
    <recommendedName>
        <fullName evidence="3">Opioid growth factor receptor (OGFr) conserved domain-containing protein</fullName>
    </recommendedName>
</protein>
<reference evidence="4 5" key="1">
    <citation type="journal article" date="2020" name="Genomics">
        <title>Complete, high-quality genomes from long-read metagenomic sequencing of two wolf lichen thalli reveals enigmatic genome architecture.</title>
        <authorList>
            <person name="McKenzie S.K."/>
            <person name="Walston R.F."/>
            <person name="Allen J.L."/>
        </authorList>
    </citation>
    <scope>NUCLEOTIDE SEQUENCE [LARGE SCALE GENOMIC DNA]</scope>
    <source>
        <strain evidence="4">WasteWater2</strain>
    </source>
</reference>
<dbReference type="AlphaFoldDB" id="A0A8H6G2E5"/>
<evidence type="ECO:0000313" key="4">
    <source>
        <dbReference type="EMBL" id="KAF6239296.1"/>
    </source>
</evidence>
<evidence type="ECO:0000313" key="5">
    <source>
        <dbReference type="Proteomes" id="UP000578531"/>
    </source>
</evidence>
<dbReference type="Pfam" id="PF04664">
    <property type="entry name" value="OGFr_N"/>
    <property type="match status" value="2"/>
</dbReference>
<sequence>MPTNPSTTPTLVRFYDPTIQAPDPSGRTVSSILALPDTDLEHHHDYIQLLFPLPEPSPYHPTAPVIDRATFAAFRSRPDLRSQLLHSLTRMLHFYGLDLPARPRRPPAPDDDDDDDDDPRPEIVRGANFARASRNWVRRFDHNHLRITRIVRSLRVLGLEGHAAALFRALGAVYDGGRAGIGAKSMMFWTRAAERPLHLAPEDERDEGRGKDFLYEYEASRRAGANGDGDGGDGAREGKGLGGEGAGEKDGAA</sequence>
<keyword evidence="5" id="KW-1185">Reference proteome</keyword>
<feature type="region of interest" description="Disordered" evidence="2">
    <location>
        <begin position="100"/>
        <end position="124"/>
    </location>
</feature>
<dbReference type="RefSeq" id="XP_037168583.1">
    <property type="nucleotide sequence ID" value="XM_037304490.1"/>
</dbReference>
<accession>A0A8H6G2E5</accession>
<proteinExistence type="inferred from homology"/>
<feature type="domain" description="Opioid growth factor receptor (OGFr) conserved" evidence="3">
    <location>
        <begin position="24"/>
        <end position="99"/>
    </location>
</feature>
<dbReference type="InterPro" id="IPR006757">
    <property type="entry name" value="OGF_rcpt"/>
</dbReference>
<dbReference type="PANTHER" id="PTHR14015">
    <property type="entry name" value="OPIOID GROWTH FACTOR RECEPTOR OGFR ZETA-TYPE OPIOID RECEPTOR"/>
    <property type="match status" value="1"/>
</dbReference>
<evidence type="ECO:0000256" key="1">
    <source>
        <dbReference type="ARBA" id="ARBA00010365"/>
    </source>
</evidence>
<evidence type="ECO:0000259" key="3">
    <source>
        <dbReference type="Pfam" id="PF04664"/>
    </source>
</evidence>
<comment type="caution">
    <text evidence="4">The sequence shown here is derived from an EMBL/GenBank/DDBJ whole genome shotgun (WGS) entry which is preliminary data.</text>
</comment>